<reference evidence="7 8" key="1">
    <citation type="submission" date="2024-06" db="EMBL/GenBank/DDBJ databases">
        <title>The Natural Products Discovery Center: Release of the First 8490 Sequenced Strains for Exploring Actinobacteria Biosynthetic Diversity.</title>
        <authorList>
            <person name="Kalkreuter E."/>
            <person name="Kautsar S.A."/>
            <person name="Yang D."/>
            <person name="Bader C.D."/>
            <person name="Teijaro C.N."/>
            <person name="Fluegel L."/>
            <person name="Davis C.M."/>
            <person name="Simpson J.R."/>
            <person name="Lauterbach L."/>
            <person name="Steele A.D."/>
            <person name="Gui C."/>
            <person name="Meng S."/>
            <person name="Li G."/>
            <person name="Viehrig K."/>
            <person name="Ye F."/>
            <person name="Su P."/>
            <person name="Kiefer A.F."/>
            <person name="Nichols A."/>
            <person name="Cepeda A.J."/>
            <person name="Yan W."/>
            <person name="Fan B."/>
            <person name="Jiang Y."/>
            <person name="Adhikari A."/>
            <person name="Zheng C.-J."/>
            <person name="Schuster L."/>
            <person name="Cowan T.M."/>
            <person name="Smanski M.J."/>
            <person name="Chevrette M.G."/>
            <person name="De Carvalho L.P.S."/>
            <person name="Shen B."/>
        </authorList>
    </citation>
    <scope>NUCLEOTIDE SEQUENCE [LARGE SCALE GENOMIC DNA]</scope>
    <source>
        <strain evidence="7 8">NPDC048946</strain>
    </source>
</reference>
<dbReference type="InterPro" id="IPR009057">
    <property type="entry name" value="Homeodomain-like_sf"/>
</dbReference>
<dbReference type="InterPro" id="IPR036271">
    <property type="entry name" value="Tet_transcr_reg_TetR-rel_C_sf"/>
</dbReference>
<dbReference type="Pfam" id="PF21943">
    <property type="entry name" value="TetR_C_46"/>
    <property type="match status" value="1"/>
</dbReference>
<evidence type="ECO:0000256" key="4">
    <source>
        <dbReference type="PROSITE-ProRule" id="PRU00335"/>
    </source>
</evidence>
<proteinExistence type="predicted"/>
<dbReference type="EMBL" id="JBEZFP010000020">
    <property type="protein sequence ID" value="MEU8133980.1"/>
    <property type="molecule type" value="Genomic_DNA"/>
</dbReference>
<evidence type="ECO:0000259" key="6">
    <source>
        <dbReference type="PROSITE" id="PS50977"/>
    </source>
</evidence>
<dbReference type="PROSITE" id="PS50977">
    <property type="entry name" value="HTH_TETR_2"/>
    <property type="match status" value="1"/>
</dbReference>
<dbReference type="InterPro" id="IPR054129">
    <property type="entry name" value="DesT_TetR_C"/>
</dbReference>
<feature type="DNA-binding region" description="H-T-H motif" evidence="4">
    <location>
        <begin position="48"/>
        <end position="67"/>
    </location>
</feature>
<dbReference type="PRINTS" id="PR00455">
    <property type="entry name" value="HTHTETR"/>
</dbReference>
<dbReference type="Pfam" id="PF00440">
    <property type="entry name" value="TetR_N"/>
    <property type="match status" value="1"/>
</dbReference>
<evidence type="ECO:0000256" key="2">
    <source>
        <dbReference type="ARBA" id="ARBA00023125"/>
    </source>
</evidence>
<evidence type="ECO:0000256" key="5">
    <source>
        <dbReference type="SAM" id="MobiDB-lite"/>
    </source>
</evidence>
<dbReference type="InterPro" id="IPR050109">
    <property type="entry name" value="HTH-type_TetR-like_transc_reg"/>
</dbReference>
<comment type="caution">
    <text evidence="7">The sequence shown here is derived from an EMBL/GenBank/DDBJ whole genome shotgun (WGS) entry which is preliminary data.</text>
</comment>
<keyword evidence="2 4" id="KW-0238">DNA-binding</keyword>
<gene>
    <name evidence="7" type="ORF">AB0C36_10755</name>
</gene>
<dbReference type="Gene3D" id="1.10.357.10">
    <property type="entry name" value="Tetracycline Repressor, domain 2"/>
    <property type="match status" value="1"/>
</dbReference>
<accession>A0ABV3DE06</accession>
<dbReference type="PANTHER" id="PTHR30055:SF227">
    <property type="entry name" value="TRANSCRIPTIONAL REGULATORY PROTEIN (PROBABLY TETR-FAMILY)-RELATED"/>
    <property type="match status" value="1"/>
</dbReference>
<evidence type="ECO:0000256" key="1">
    <source>
        <dbReference type="ARBA" id="ARBA00023015"/>
    </source>
</evidence>
<feature type="region of interest" description="Disordered" evidence="5">
    <location>
        <begin position="1"/>
        <end position="26"/>
    </location>
</feature>
<sequence>MNKSQQPPGRSPKASGRAGDSPRSQERRAELIAVGRRLFARTSYDALSIDDIAYHAGIAKGLIYYYFASKRGYYLAVVEDSVSKLVGNAEGARQLPPRERLLHTLDGYLRFAWGHEAAYRTIVSGGVGFDTEVQAIRDRVRERLLSTIAEGVYGRTELAPPARAALTGWLSYVEGFTLDWIQHRDMERDFALRMLAAALLDTLRTIERFASDHPAPPADG</sequence>
<evidence type="ECO:0000313" key="7">
    <source>
        <dbReference type="EMBL" id="MEU8133980.1"/>
    </source>
</evidence>
<dbReference type="Proteomes" id="UP001551482">
    <property type="component" value="Unassembled WGS sequence"/>
</dbReference>
<dbReference type="SUPFAM" id="SSF48498">
    <property type="entry name" value="Tetracyclin repressor-like, C-terminal domain"/>
    <property type="match status" value="1"/>
</dbReference>
<dbReference type="InterPro" id="IPR001647">
    <property type="entry name" value="HTH_TetR"/>
</dbReference>
<dbReference type="PANTHER" id="PTHR30055">
    <property type="entry name" value="HTH-TYPE TRANSCRIPTIONAL REGULATOR RUTR"/>
    <property type="match status" value="1"/>
</dbReference>
<evidence type="ECO:0000313" key="8">
    <source>
        <dbReference type="Proteomes" id="UP001551482"/>
    </source>
</evidence>
<feature type="domain" description="HTH tetR-type" evidence="6">
    <location>
        <begin position="25"/>
        <end position="85"/>
    </location>
</feature>
<evidence type="ECO:0000256" key="3">
    <source>
        <dbReference type="ARBA" id="ARBA00023163"/>
    </source>
</evidence>
<keyword evidence="1" id="KW-0805">Transcription regulation</keyword>
<name>A0ABV3DE06_9ACTN</name>
<dbReference type="RefSeq" id="WP_358352270.1">
    <property type="nucleotide sequence ID" value="NZ_JBEZFP010000020.1"/>
</dbReference>
<protein>
    <submittedName>
        <fullName evidence="7">TetR/AcrR family transcriptional regulator</fullName>
    </submittedName>
</protein>
<dbReference type="SUPFAM" id="SSF46689">
    <property type="entry name" value="Homeodomain-like"/>
    <property type="match status" value="1"/>
</dbReference>
<organism evidence="7 8">
    <name type="scientific">Streptodolium elevatio</name>
    <dbReference type="NCBI Taxonomy" id="3157996"/>
    <lineage>
        <taxon>Bacteria</taxon>
        <taxon>Bacillati</taxon>
        <taxon>Actinomycetota</taxon>
        <taxon>Actinomycetes</taxon>
        <taxon>Kitasatosporales</taxon>
        <taxon>Streptomycetaceae</taxon>
        <taxon>Streptodolium</taxon>
    </lineage>
</organism>
<keyword evidence="8" id="KW-1185">Reference proteome</keyword>
<keyword evidence="3" id="KW-0804">Transcription</keyword>